<proteinExistence type="predicted"/>
<keyword evidence="1" id="KW-1133">Transmembrane helix</keyword>
<dbReference type="EMBL" id="JACEMT010000030">
    <property type="protein sequence ID" value="MBA4500949.1"/>
    <property type="molecule type" value="Genomic_DNA"/>
</dbReference>
<dbReference type="RefSeq" id="WP_181736417.1">
    <property type="nucleotide sequence ID" value="NZ_JACEMT010000030.1"/>
</dbReference>
<keyword evidence="1" id="KW-0472">Membrane</keyword>
<reference evidence="2 3" key="1">
    <citation type="submission" date="2020-07" db="EMBL/GenBank/DDBJ databases">
        <title>Bacterium isolated from marien macroalgae.</title>
        <authorList>
            <person name="Zhu K."/>
            <person name="Lu D."/>
            <person name="Du Z."/>
        </authorList>
    </citation>
    <scope>NUCLEOTIDE SEQUENCE [LARGE SCALE GENOMIC DNA]</scope>
    <source>
        <strain evidence="2 3">3-1745</strain>
    </source>
</reference>
<comment type="caution">
    <text evidence="2">The sequence shown here is derived from an EMBL/GenBank/DDBJ whole genome shotgun (WGS) entry which is preliminary data.</text>
</comment>
<keyword evidence="3" id="KW-1185">Reference proteome</keyword>
<organism evidence="2 3">
    <name type="scientific">Marinobacterium marinum</name>
    <dbReference type="NCBI Taxonomy" id="2756129"/>
    <lineage>
        <taxon>Bacteria</taxon>
        <taxon>Pseudomonadati</taxon>
        <taxon>Pseudomonadota</taxon>
        <taxon>Gammaproteobacteria</taxon>
        <taxon>Oceanospirillales</taxon>
        <taxon>Oceanospirillaceae</taxon>
        <taxon>Marinobacterium</taxon>
    </lineage>
</organism>
<evidence type="ECO:0000313" key="2">
    <source>
        <dbReference type="EMBL" id="MBA4500949.1"/>
    </source>
</evidence>
<evidence type="ECO:0000313" key="3">
    <source>
        <dbReference type="Proteomes" id="UP000538931"/>
    </source>
</evidence>
<dbReference type="Proteomes" id="UP000538931">
    <property type="component" value="Unassembled WGS sequence"/>
</dbReference>
<accession>A0A7W1WVF0</accession>
<dbReference type="AlphaFoldDB" id="A0A7W1WVF0"/>
<name>A0A7W1WVF0_9GAMM</name>
<feature type="transmembrane region" description="Helical" evidence="1">
    <location>
        <begin position="12"/>
        <end position="31"/>
    </location>
</feature>
<gene>
    <name evidence="2" type="ORF">H1S06_01025</name>
</gene>
<sequence>MFGIDAYSFSTLWPSLLGVAGMAIAMVWAFIKVRKLMNEDAQKHGK</sequence>
<evidence type="ECO:0000256" key="1">
    <source>
        <dbReference type="SAM" id="Phobius"/>
    </source>
</evidence>
<evidence type="ECO:0008006" key="4">
    <source>
        <dbReference type="Google" id="ProtNLM"/>
    </source>
</evidence>
<protein>
    <recommendedName>
        <fullName evidence="4">DUF3149 domain-containing protein</fullName>
    </recommendedName>
</protein>
<keyword evidence="1" id="KW-0812">Transmembrane</keyword>